<keyword evidence="5 6" id="KW-0472">Membrane</keyword>
<feature type="transmembrane region" description="Helical" evidence="6">
    <location>
        <begin position="448"/>
        <end position="466"/>
    </location>
</feature>
<gene>
    <name evidence="9" type="ORF">BDD43_5998</name>
</gene>
<dbReference type="InterPro" id="IPR025857">
    <property type="entry name" value="MacB_PCD"/>
</dbReference>
<dbReference type="GO" id="GO:0005886">
    <property type="term" value="C:plasma membrane"/>
    <property type="evidence" value="ECO:0007669"/>
    <property type="project" value="UniProtKB-SubCell"/>
</dbReference>
<evidence type="ECO:0000256" key="6">
    <source>
        <dbReference type="SAM" id="Phobius"/>
    </source>
</evidence>
<feature type="transmembrane region" description="Helical" evidence="6">
    <location>
        <begin position="348"/>
        <end position="375"/>
    </location>
</feature>
<evidence type="ECO:0000259" key="8">
    <source>
        <dbReference type="Pfam" id="PF12704"/>
    </source>
</evidence>
<comment type="subcellular location">
    <subcellularLocation>
        <location evidence="1">Cell membrane</location>
        <topology evidence="1">Multi-pass membrane protein</topology>
    </subcellularLocation>
</comment>
<dbReference type="Pfam" id="PF02687">
    <property type="entry name" value="FtsX"/>
    <property type="match status" value="2"/>
</dbReference>
<feature type="transmembrane region" description="Helical" evidence="6">
    <location>
        <begin position="782"/>
        <end position="802"/>
    </location>
</feature>
<dbReference type="OrthoDB" id="1451596at2"/>
<dbReference type="RefSeq" id="WP_121201753.1">
    <property type="nucleotide sequence ID" value="NZ_RBKU01000001.1"/>
</dbReference>
<dbReference type="EMBL" id="RBKU01000001">
    <property type="protein sequence ID" value="RKR85727.1"/>
    <property type="molecule type" value="Genomic_DNA"/>
</dbReference>
<dbReference type="Pfam" id="PF12704">
    <property type="entry name" value="MacB_PCD"/>
    <property type="match status" value="1"/>
</dbReference>
<comment type="caution">
    <text evidence="9">The sequence shown here is derived from an EMBL/GenBank/DDBJ whole genome shotgun (WGS) entry which is preliminary data.</text>
</comment>
<accession>A0A495J9Y3</accession>
<evidence type="ECO:0000256" key="4">
    <source>
        <dbReference type="ARBA" id="ARBA00022989"/>
    </source>
</evidence>
<evidence type="ECO:0000313" key="9">
    <source>
        <dbReference type="EMBL" id="RKR85727.1"/>
    </source>
</evidence>
<keyword evidence="10" id="KW-1185">Reference proteome</keyword>
<dbReference type="AlphaFoldDB" id="A0A495J9Y3"/>
<organism evidence="9 10">
    <name type="scientific">Mucilaginibacter gracilis</name>
    <dbReference type="NCBI Taxonomy" id="423350"/>
    <lineage>
        <taxon>Bacteria</taxon>
        <taxon>Pseudomonadati</taxon>
        <taxon>Bacteroidota</taxon>
        <taxon>Sphingobacteriia</taxon>
        <taxon>Sphingobacteriales</taxon>
        <taxon>Sphingobacteriaceae</taxon>
        <taxon>Mucilaginibacter</taxon>
    </lineage>
</organism>
<feature type="transmembrane region" description="Helical" evidence="6">
    <location>
        <begin position="395"/>
        <end position="414"/>
    </location>
</feature>
<feature type="domain" description="ABC3 transporter permease C-terminal" evidence="7">
    <location>
        <begin position="307"/>
        <end position="424"/>
    </location>
</feature>
<evidence type="ECO:0000313" key="10">
    <source>
        <dbReference type="Proteomes" id="UP000268007"/>
    </source>
</evidence>
<evidence type="ECO:0000256" key="5">
    <source>
        <dbReference type="ARBA" id="ARBA00023136"/>
    </source>
</evidence>
<name>A0A495J9Y3_9SPHI</name>
<evidence type="ECO:0000256" key="3">
    <source>
        <dbReference type="ARBA" id="ARBA00022692"/>
    </source>
</evidence>
<evidence type="ECO:0000259" key="7">
    <source>
        <dbReference type="Pfam" id="PF02687"/>
    </source>
</evidence>
<feature type="transmembrane region" description="Helical" evidence="6">
    <location>
        <begin position="698"/>
        <end position="722"/>
    </location>
</feature>
<sequence>MLKNYIKTAWRSLARHKIFALINISGLAIGISAALVIYLIVYYDFSFDHFEKDNDRIYRVVTNFNMSGVTYHNRGVIAPMAGAVSKEATGVSEVSAFHQYNEVKVNITADNNIRPLMLKKQRNVIFADAAYFKLVTAYQWLAGSPDVALHEPNKVVITSKSAQLYFPGVKYHDVIGKQIIYNDSVRTTVTGVVNELPQHSDFIFQDFISLATIPTSGLKTNFSYDNWTMTNGSSQLYIKLVPGTTVPQVEKQLASLYKKYSPPPRANGSKYSIVHTLQPLSDVHFNADYGAYDEHTAHKPTLYYLLLVAAFLLALACINFINLSTAQASQRAKEIGIRKTMGSSRAQLIVQFLGETLLLTLIAAAASLLLIPVLLKAFSGFIPAGVSFNLLHQPHLVVFLLLLIVSVSLLSGFYPSWILSNYNPALVLKNQAYANTGKTRKTWIRKTLTVFQFLVAQLFIMGTIIVSKQIHYTLNKDMGFKKDAILSVYTQFYSKQPNLRYVLMDKLKTIPEIEMLSLAGSTPATDGTSSGQVNYKDGKKDIQTDVHFKFGDVNYLKLYHIPLLAGSNVHPSDTVKEAIINETYAHILGFKNVNDAVGKTLLWSGTQKLPIVGVMGDFNQQSLHQAIKPLLFSAAASNSYTIHIALKPQNADGTAWKNALSKIQMEFKAVYPETDFEYDFYDESIARFYQSDMHVSSLLQWATGLSVFISCLGLLGLVIYTTNLRTKEIGIRKVLGASVAHIVSILSADFVKLVVVAFIIASPIAWWATSKWLQNFAYHTNINWWIFLMSGMLMVVIALLTLSFQTVKAAIANPVNSLRSE</sequence>
<feature type="domain" description="MacB-like periplasmic core" evidence="8">
    <location>
        <begin position="21"/>
        <end position="255"/>
    </location>
</feature>
<keyword evidence="4 6" id="KW-1133">Transmembrane helix</keyword>
<reference evidence="9 10" key="1">
    <citation type="submission" date="2018-10" db="EMBL/GenBank/DDBJ databases">
        <title>Genomic Encyclopedia of Archaeal and Bacterial Type Strains, Phase II (KMG-II): from individual species to whole genera.</title>
        <authorList>
            <person name="Goeker M."/>
        </authorList>
    </citation>
    <scope>NUCLEOTIDE SEQUENCE [LARGE SCALE GENOMIC DNA]</scope>
    <source>
        <strain evidence="9 10">DSM 18602</strain>
    </source>
</reference>
<feature type="transmembrane region" description="Helical" evidence="6">
    <location>
        <begin position="302"/>
        <end position="323"/>
    </location>
</feature>
<dbReference type="PANTHER" id="PTHR30572">
    <property type="entry name" value="MEMBRANE COMPONENT OF TRANSPORTER-RELATED"/>
    <property type="match status" value="1"/>
</dbReference>
<protein>
    <submittedName>
        <fullName evidence="9">Putative permease</fullName>
    </submittedName>
</protein>
<dbReference type="GO" id="GO:0022857">
    <property type="term" value="F:transmembrane transporter activity"/>
    <property type="evidence" value="ECO:0007669"/>
    <property type="project" value="TreeGrafter"/>
</dbReference>
<feature type="transmembrane region" description="Helical" evidence="6">
    <location>
        <begin position="734"/>
        <end position="762"/>
    </location>
</feature>
<dbReference type="InterPro" id="IPR050250">
    <property type="entry name" value="Macrolide_Exporter_MacB"/>
</dbReference>
<dbReference type="Proteomes" id="UP000268007">
    <property type="component" value="Unassembled WGS sequence"/>
</dbReference>
<proteinExistence type="predicted"/>
<feature type="domain" description="ABC3 transporter permease C-terminal" evidence="7">
    <location>
        <begin position="704"/>
        <end position="813"/>
    </location>
</feature>
<evidence type="ECO:0000256" key="2">
    <source>
        <dbReference type="ARBA" id="ARBA00022475"/>
    </source>
</evidence>
<dbReference type="PANTHER" id="PTHR30572:SF18">
    <property type="entry name" value="ABC-TYPE MACROLIDE FAMILY EXPORT SYSTEM PERMEASE COMPONENT 2"/>
    <property type="match status" value="1"/>
</dbReference>
<dbReference type="InterPro" id="IPR003838">
    <property type="entry name" value="ABC3_permease_C"/>
</dbReference>
<keyword evidence="3 6" id="KW-0812">Transmembrane</keyword>
<feature type="transmembrane region" description="Helical" evidence="6">
    <location>
        <begin position="21"/>
        <end position="43"/>
    </location>
</feature>
<keyword evidence="2" id="KW-1003">Cell membrane</keyword>
<evidence type="ECO:0000256" key="1">
    <source>
        <dbReference type="ARBA" id="ARBA00004651"/>
    </source>
</evidence>